<evidence type="ECO:0000256" key="1">
    <source>
        <dbReference type="SAM" id="Phobius"/>
    </source>
</evidence>
<protein>
    <submittedName>
        <fullName evidence="2">12749_t:CDS:1</fullName>
    </submittedName>
</protein>
<comment type="caution">
    <text evidence="2">The sequence shown here is derived from an EMBL/GenBank/DDBJ whole genome shotgun (WGS) entry which is preliminary data.</text>
</comment>
<dbReference type="SUPFAM" id="SSF69322">
    <property type="entry name" value="Tricorn protease domain 2"/>
    <property type="match status" value="1"/>
</dbReference>
<reference evidence="2" key="1">
    <citation type="submission" date="2021-06" db="EMBL/GenBank/DDBJ databases">
        <authorList>
            <person name="Kallberg Y."/>
            <person name="Tangrot J."/>
            <person name="Rosling A."/>
        </authorList>
    </citation>
    <scope>NUCLEOTIDE SEQUENCE</scope>
    <source>
        <strain evidence="2">FL966</strain>
    </source>
</reference>
<feature type="transmembrane region" description="Helical" evidence="1">
    <location>
        <begin position="899"/>
        <end position="918"/>
    </location>
</feature>
<dbReference type="Proteomes" id="UP000789759">
    <property type="component" value="Unassembled WGS sequence"/>
</dbReference>
<keyword evidence="1" id="KW-0472">Membrane</keyword>
<accession>A0A9N9C1S3</accession>
<keyword evidence="1" id="KW-1133">Transmembrane helix</keyword>
<gene>
    <name evidence="2" type="ORF">CPELLU_LOCUS6219</name>
</gene>
<evidence type="ECO:0000313" key="2">
    <source>
        <dbReference type="EMBL" id="CAG8583863.1"/>
    </source>
</evidence>
<sequence length="1032" mass="120637">MSKSTIKNDDTIVQILEDKKASKDRKDDNKKNKLMKDFAISPKGDFVVEFVMNDNFESELQVYNINKDLHSIDIPIKPKFKFPNEPFKFIKEQLDLIKKIGYKNIFRWSITVSDKSTSLPEFRLLALSCINLEDMKSSNEPYHKKIENNENNGLTFVFMIKNNKNNNYSICNINGKELPIKYGGIKGSIKDIQKLKYPKRMYNAIINNLAFFPSGSYFADKAYQFICKYIEMCLSKYYLLIDTAKEGIGYIELYDLMTNQLVNTFQRKVSNRSIKFDVPSYYVVSNDAKLFAYVSLAIKGIKVYLIECGLEIAELVDIFDDYILLSDNRIFIDFFPDDETIFVCFSKDTKYKCFFWNIFSSFPSFVKSDFTEFTVQLNEKKVKLSNKLIVIDQGDKLAIYDDLNIHIYLKNLKEGDIQVWKKPSSDTSDLHKDYSILEPWLITEGYYINKYLIDSFYIDEKKKKLLIGSHTIQVWRNLESERRSLEFIYVHIPPSFRHRNTLTTTQQLYNFEYSSAIEVTDIEYCIGKFKLAIHSVQSVKDISTIIIEEDFMDIAKYACLALNYFSVYKKFEMFLSNDQQLKLDDIIEQTRRIIMRFIRLYPTAWRLLDIRYDLMSVLIEAKDYGLVNHILSCRKLIHVPHSSATICNAISDNIMSALFLEYYSNNAINNIGWMDTVVEIIPELYKSEEKVVNIGWMNKIVEIMSNNKKKEKDCYAQKLFNHPCFCSKKLDLLSFEFLEISPALDGLLKIFIPITQLIPQDSELDIQKIDPNKLDDIRMVPLPNFTISYKKRSDIRNKQVSIFQNFLICPILSSRDFDQDSNSPFIKIIKDIDIDILCENPSMNAIMNWIFILLGFSFHIGLTESSTTTEEESDNPFSNIIASILAVYDWPSISFDAWNFWPLTIISIIGSFVFVIILQNVIISFMSDAITDAVKNSRSIYSYQVDFIHDFALLDRVLESNDLDYKFKAKLRAKYICFCNDTSITKSWNDKTEKIISESSPEMQIILKNEDKFRPIKKKEIDEIDKIEYWFF</sequence>
<name>A0A9N9C1S3_9GLOM</name>
<organism evidence="2 3">
    <name type="scientific">Cetraspora pellucida</name>
    <dbReference type="NCBI Taxonomy" id="1433469"/>
    <lineage>
        <taxon>Eukaryota</taxon>
        <taxon>Fungi</taxon>
        <taxon>Fungi incertae sedis</taxon>
        <taxon>Mucoromycota</taxon>
        <taxon>Glomeromycotina</taxon>
        <taxon>Glomeromycetes</taxon>
        <taxon>Diversisporales</taxon>
        <taxon>Gigasporaceae</taxon>
        <taxon>Cetraspora</taxon>
    </lineage>
</organism>
<dbReference type="OrthoDB" id="2436368at2759"/>
<dbReference type="EMBL" id="CAJVQA010003805">
    <property type="protein sequence ID" value="CAG8583863.1"/>
    <property type="molecule type" value="Genomic_DNA"/>
</dbReference>
<keyword evidence="1" id="KW-0812">Transmembrane</keyword>
<proteinExistence type="predicted"/>
<dbReference type="AlphaFoldDB" id="A0A9N9C1S3"/>
<evidence type="ECO:0000313" key="3">
    <source>
        <dbReference type="Proteomes" id="UP000789759"/>
    </source>
</evidence>
<keyword evidence="3" id="KW-1185">Reference proteome</keyword>